<dbReference type="InterPro" id="IPR050398">
    <property type="entry name" value="HssS/ArlS-like"/>
</dbReference>
<dbReference type="SUPFAM" id="SSF158472">
    <property type="entry name" value="HAMP domain-like"/>
    <property type="match status" value="1"/>
</dbReference>
<name>A0A0J9F3G9_9FIRM</name>
<organism evidence="18 19">
    <name type="scientific">[Clostridium] citroniae WAL-19142</name>
    <dbReference type="NCBI Taxonomy" id="742734"/>
    <lineage>
        <taxon>Bacteria</taxon>
        <taxon>Bacillati</taxon>
        <taxon>Bacillota</taxon>
        <taxon>Clostridia</taxon>
        <taxon>Lachnospirales</taxon>
        <taxon>Lachnospiraceae</taxon>
        <taxon>Enterocloster</taxon>
    </lineage>
</organism>
<keyword evidence="6" id="KW-0808">Transferase</keyword>
<keyword evidence="5" id="KW-0597">Phosphoprotein</keyword>
<dbReference type="GeneID" id="93164747"/>
<evidence type="ECO:0000256" key="2">
    <source>
        <dbReference type="ARBA" id="ARBA00004651"/>
    </source>
</evidence>
<evidence type="ECO:0000256" key="14">
    <source>
        <dbReference type="SAM" id="Coils"/>
    </source>
</evidence>
<keyword evidence="9" id="KW-0418">Kinase</keyword>
<keyword evidence="11 15" id="KW-1133">Transmembrane helix</keyword>
<dbReference type="SUPFAM" id="SSF47384">
    <property type="entry name" value="Homodimeric domain of signal transducing histidine kinase"/>
    <property type="match status" value="1"/>
</dbReference>
<dbReference type="InterPro" id="IPR036097">
    <property type="entry name" value="HisK_dim/P_sf"/>
</dbReference>
<dbReference type="InterPro" id="IPR003660">
    <property type="entry name" value="HAMP_dom"/>
</dbReference>
<evidence type="ECO:0000256" key="6">
    <source>
        <dbReference type="ARBA" id="ARBA00022679"/>
    </source>
</evidence>
<keyword evidence="7 15" id="KW-0812">Transmembrane</keyword>
<feature type="transmembrane region" description="Helical" evidence="15">
    <location>
        <begin position="7"/>
        <end position="27"/>
    </location>
</feature>
<evidence type="ECO:0000256" key="11">
    <source>
        <dbReference type="ARBA" id="ARBA00022989"/>
    </source>
</evidence>
<feature type="coiled-coil region" evidence="14">
    <location>
        <begin position="226"/>
        <end position="253"/>
    </location>
</feature>
<evidence type="ECO:0000256" key="12">
    <source>
        <dbReference type="ARBA" id="ARBA00023012"/>
    </source>
</evidence>
<dbReference type="InterPro" id="IPR003661">
    <property type="entry name" value="HisK_dim/P_dom"/>
</dbReference>
<dbReference type="Gene3D" id="3.30.565.10">
    <property type="entry name" value="Histidine kinase-like ATPase, C-terminal domain"/>
    <property type="match status" value="1"/>
</dbReference>
<evidence type="ECO:0000256" key="8">
    <source>
        <dbReference type="ARBA" id="ARBA00022741"/>
    </source>
</evidence>
<dbReference type="PROSITE" id="PS50109">
    <property type="entry name" value="HIS_KIN"/>
    <property type="match status" value="1"/>
</dbReference>
<dbReference type="GO" id="GO:0005524">
    <property type="term" value="F:ATP binding"/>
    <property type="evidence" value="ECO:0007669"/>
    <property type="project" value="UniProtKB-KW"/>
</dbReference>
<protein>
    <recommendedName>
        <fullName evidence="3">histidine kinase</fullName>
        <ecNumber evidence="3">2.7.13.3</ecNumber>
    </recommendedName>
</protein>
<evidence type="ECO:0000313" key="18">
    <source>
        <dbReference type="EMBL" id="KMW22765.1"/>
    </source>
</evidence>
<dbReference type="SMART" id="SM00388">
    <property type="entry name" value="HisKA"/>
    <property type="match status" value="1"/>
</dbReference>
<dbReference type="InterPro" id="IPR036890">
    <property type="entry name" value="HATPase_C_sf"/>
</dbReference>
<dbReference type="InterPro" id="IPR005467">
    <property type="entry name" value="His_kinase_dom"/>
</dbReference>
<evidence type="ECO:0000256" key="3">
    <source>
        <dbReference type="ARBA" id="ARBA00012438"/>
    </source>
</evidence>
<evidence type="ECO:0000256" key="13">
    <source>
        <dbReference type="ARBA" id="ARBA00023136"/>
    </source>
</evidence>
<feature type="domain" description="Histidine kinase" evidence="16">
    <location>
        <begin position="256"/>
        <end position="466"/>
    </location>
</feature>
<dbReference type="Gene3D" id="1.10.287.130">
    <property type="match status" value="1"/>
</dbReference>
<sequence length="471" mass="53205">MKFSFKLLVWTMIVMALGFGFSGFYFVNYVFQTALEREVSQTLDDSSILRFAFETAALNVPAKYDVLQDTTVGQIASNLESGGHNARRMLRLSDEQRNVLYASSGFDIDNRLLDQTGPDAKSYRVVSRSGSYYIQTGTTVNALDRVLYLETMRDVSEVFHERALGFSVYRQVTIAMLVCGTVIMHLIASLLTRPIRLLTRATKRMASGDYHYRARKVSSDELGQLTIDFNQMANALEDNINKLEDEIQSREDFVAAFAHELKTPLTSIIGYADMLRSRKLDEEKSFVSANYIYTEGKRLEAMSFRLLDIMVTRHGGAEFGAVSVESLFLYLYDMYVLNKSMKIYFNYDEGTVWAEGNLIKSVLMNLLDNACKASEPEGLIEVYGKQLDEGYRFQVKDHGVGIPREEQKKITKAFYMVDKSRSRSRNGAGLGLALCAEILLLHGSRLEIESEPGKGTCMSFVLPVRAEEENV</sequence>
<comment type="subcellular location">
    <subcellularLocation>
        <location evidence="2">Cell membrane</location>
        <topology evidence="2">Multi-pass membrane protein</topology>
    </subcellularLocation>
</comment>
<evidence type="ECO:0000259" key="16">
    <source>
        <dbReference type="PROSITE" id="PS50109"/>
    </source>
</evidence>
<keyword evidence="4" id="KW-1003">Cell membrane</keyword>
<dbReference type="OrthoDB" id="9786919at2"/>
<dbReference type="SMART" id="SM00387">
    <property type="entry name" value="HATPase_c"/>
    <property type="match status" value="1"/>
</dbReference>
<dbReference type="AlphaFoldDB" id="A0A0J9F3G9"/>
<dbReference type="Gene3D" id="6.10.340.10">
    <property type="match status" value="1"/>
</dbReference>
<evidence type="ECO:0000256" key="10">
    <source>
        <dbReference type="ARBA" id="ARBA00022840"/>
    </source>
</evidence>
<keyword evidence="14" id="KW-0175">Coiled coil</keyword>
<dbReference type="EC" id="2.7.13.3" evidence="3"/>
<feature type="domain" description="HAMP" evidence="17">
    <location>
        <begin position="189"/>
        <end position="241"/>
    </location>
</feature>
<accession>A0A0J9F3G9</accession>
<evidence type="ECO:0000256" key="1">
    <source>
        <dbReference type="ARBA" id="ARBA00000085"/>
    </source>
</evidence>
<dbReference type="Pfam" id="PF00672">
    <property type="entry name" value="HAMP"/>
    <property type="match status" value="1"/>
</dbReference>
<comment type="catalytic activity">
    <reaction evidence="1">
        <text>ATP + protein L-histidine = ADP + protein N-phospho-L-histidine.</text>
        <dbReference type="EC" id="2.7.13.3"/>
    </reaction>
</comment>
<evidence type="ECO:0000313" key="19">
    <source>
        <dbReference type="Proteomes" id="UP000037392"/>
    </source>
</evidence>
<dbReference type="PATRIC" id="fig|742734.4.peg.1394"/>
<dbReference type="PANTHER" id="PTHR45528">
    <property type="entry name" value="SENSOR HISTIDINE KINASE CPXA"/>
    <property type="match status" value="1"/>
</dbReference>
<dbReference type="InterPro" id="IPR003594">
    <property type="entry name" value="HATPase_dom"/>
</dbReference>
<proteinExistence type="predicted"/>
<keyword evidence="12" id="KW-0902">Two-component regulatory system</keyword>
<dbReference type="CDD" id="cd00082">
    <property type="entry name" value="HisKA"/>
    <property type="match status" value="1"/>
</dbReference>
<comment type="caution">
    <text evidence="18">The sequence shown here is derived from an EMBL/GenBank/DDBJ whole genome shotgun (WGS) entry which is preliminary data.</text>
</comment>
<evidence type="ECO:0000259" key="17">
    <source>
        <dbReference type="PROSITE" id="PS50885"/>
    </source>
</evidence>
<dbReference type="SUPFAM" id="SSF55874">
    <property type="entry name" value="ATPase domain of HSP90 chaperone/DNA topoisomerase II/histidine kinase"/>
    <property type="match status" value="1"/>
</dbReference>
<dbReference type="EMBL" id="ADLK01000008">
    <property type="protein sequence ID" value="KMW22765.1"/>
    <property type="molecule type" value="Genomic_DNA"/>
</dbReference>
<evidence type="ECO:0000256" key="15">
    <source>
        <dbReference type="SAM" id="Phobius"/>
    </source>
</evidence>
<dbReference type="SMART" id="SM00304">
    <property type="entry name" value="HAMP"/>
    <property type="match status" value="1"/>
</dbReference>
<dbReference type="CDD" id="cd00075">
    <property type="entry name" value="HATPase"/>
    <property type="match status" value="1"/>
</dbReference>
<evidence type="ECO:0000256" key="4">
    <source>
        <dbReference type="ARBA" id="ARBA00022475"/>
    </source>
</evidence>
<dbReference type="GO" id="GO:0000155">
    <property type="term" value="F:phosphorelay sensor kinase activity"/>
    <property type="evidence" value="ECO:0007669"/>
    <property type="project" value="InterPro"/>
</dbReference>
<keyword evidence="10" id="KW-0067">ATP-binding</keyword>
<dbReference type="InterPro" id="IPR004358">
    <property type="entry name" value="Sig_transdc_His_kin-like_C"/>
</dbReference>
<gene>
    <name evidence="18" type="ORF">HMPREF9470_01300</name>
</gene>
<reference evidence="18 19" key="1">
    <citation type="submission" date="2011-04" db="EMBL/GenBank/DDBJ databases">
        <title>The Genome Sequence of Clostridium citroniae WAL-19142.</title>
        <authorList>
            <consortium name="The Broad Institute Genome Sequencing Platform"/>
            <person name="Earl A."/>
            <person name="Ward D."/>
            <person name="Feldgarden M."/>
            <person name="Gevers D."/>
            <person name="Warren Y.A."/>
            <person name="Tyrrell K.L."/>
            <person name="Citron D.M."/>
            <person name="Goldstein E.J."/>
            <person name="Daigneault M."/>
            <person name="Allen-Vercoe E."/>
            <person name="Young S.K."/>
            <person name="Zeng Q."/>
            <person name="Gargeya S."/>
            <person name="Fitzgerald M."/>
            <person name="Haas B."/>
            <person name="Abouelleil A."/>
            <person name="Alvarado L."/>
            <person name="Arachchi H.M."/>
            <person name="Berlin A."/>
            <person name="Brown A."/>
            <person name="Chapman S.B."/>
            <person name="Chen Z."/>
            <person name="Dunbar C."/>
            <person name="Freedman E."/>
            <person name="Gearin G."/>
            <person name="Gellesch M."/>
            <person name="Goldberg J."/>
            <person name="Griggs A."/>
            <person name="Gujja S."/>
            <person name="Heilman E.R."/>
            <person name="Heiman D."/>
            <person name="Howarth C."/>
            <person name="Larson L."/>
            <person name="Lui A."/>
            <person name="MacDonald P.J."/>
            <person name="Mehta T."/>
            <person name="Montmayeur A."/>
            <person name="Murphy C."/>
            <person name="Neiman D."/>
            <person name="Pearson M."/>
            <person name="Priest M."/>
            <person name="Roberts A."/>
            <person name="Saif S."/>
            <person name="Shea T."/>
            <person name="Shenoy N."/>
            <person name="Sisk P."/>
            <person name="Stolte C."/>
            <person name="Sykes S."/>
            <person name="White J."/>
            <person name="Yandava C."/>
            <person name="Wortman J."/>
            <person name="Nusbaum C."/>
            <person name="Birren B."/>
        </authorList>
    </citation>
    <scope>NUCLEOTIDE SEQUENCE [LARGE SCALE GENOMIC DNA]</scope>
    <source>
        <strain evidence="18 19">WAL-19142</strain>
    </source>
</reference>
<evidence type="ECO:0000256" key="9">
    <source>
        <dbReference type="ARBA" id="ARBA00022777"/>
    </source>
</evidence>
<evidence type="ECO:0000256" key="7">
    <source>
        <dbReference type="ARBA" id="ARBA00022692"/>
    </source>
</evidence>
<dbReference type="GO" id="GO:0005886">
    <property type="term" value="C:plasma membrane"/>
    <property type="evidence" value="ECO:0007669"/>
    <property type="project" value="UniProtKB-SubCell"/>
</dbReference>
<dbReference type="Pfam" id="PF02518">
    <property type="entry name" value="HATPase_c"/>
    <property type="match status" value="1"/>
</dbReference>
<keyword evidence="13 15" id="KW-0472">Membrane</keyword>
<dbReference type="RefSeq" id="WP_045092053.1">
    <property type="nucleotide sequence ID" value="NZ_KQ235876.1"/>
</dbReference>
<dbReference type="CDD" id="cd06225">
    <property type="entry name" value="HAMP"/>
    <property type="match status" value="1"/>
</dbReference>
<keyword evidence="8" id="KW-0547">Nucleotide-binding</keyword>
<dbReference type="PROSITE" id="PS50885">
    <property type="entry name" value="HAMP"/>
    <property type="match status" value="1"/>
</dbReference>
<dbReference type="PANTHER" id="PTHR45528:SF1">
    <property type="entry name" value="SENSOR HISTIDINE KINASE CPXA"/>
    <property type="match status" value="1"/>
</dbReference>
<evidence type="ECO:0000256" key="5">
    <source>
        <dbReference type="ARBA" id="ARBA00022553"/>
    </source>
</evidence>
<dbReference type="PRINTS" id="PR00344">
    <property type="entry name" value="BCTRLSENSOR"/>
</dbReference>
<dbReference type="Proteomes" id="UP000037392">
    <property type="component" value="Unassembled WGS sequence"/>
</dbReference>
<dbReference type="Pfam" id="PF00512">
    <property type="entry name" value="HisKA"/>
    <property type="match status" value="1"/>
</dbReference>